<evidence type="ECO:0000313" key="2">
    <source>
        <dbReference type="EMBL" id="ADU23611.1"/>
    </source>
</evidence>
<dbReference type="PROSITE" id="PS51257">
    <property type="entry name" value="PROKAR_LIPOPROTEIN"/>
    <property type="match status" value="1"/>
</dbReference>
<keyword evidence="1" id="KW-0472">Membrane</keyword>
<name>E6UF84_RUMA7</name>
<dbReference type="AlphaFoldDB" id="E6UF84"/>
<feature type="transmembrane region" description="Helical" evidence="1">
    <location>
        <begin position="20"/>
        <end position="44"/>
    </location>
</feature>
<dbReference type="EMBL" id="CP002403">
    <property type="protein sequence ID" value="ADU23611.1"/>
    <property type="molecule type" value="Genomic_DNA"/>
</dbReference>
<feature type="transmembrane region" description="Helical" evidence="1">
    <location>
        <begin position="133"/>
        <end position="151"/>
    </location>
</feature>
<keyword evidence="1" id="KW-1133">Transmembrane helix</keyword>
<dbReference type="Proteomes" id="UP000006919">
    <property type="component" value="Chromosome"/>
</dbReference>
<proteinExistence type="predicted"/>
<dbReference type="KEGG" id="ral:Rumal_3146"/>
<reference evidence="2 3" key="1">
    <citation type="journal article" date="2011" name="J. Bacteriol.">
        <title>Complete genome of the cellulolytic ruminal bacterium Ruminococcus albus 7.</title>
        <authorList>
            <person name="Suen G."/>
            <person name="Stevenson D.M."/>
            <person name="Bruce D.C."/>
            <person name="Chertkov O."/>
            <person name="Copeland A."/>
            <person name="Cheng J.F."/>
            <person name="Detter C."/>
            <person name="Detter J.C."/>
            <person name="Goodwin L.A."/>
            <person name="Han C.S."/>
            <person name="Hauser L.J."/>
            <person name="Ivanova N.N."/>
            <person name="Kyrpides N.C."/>
            <person name="Land M.L."/>
            <person name="Lapidus A."/>
            <person name="Lucas S."/>
            <person name="Ovchinnikova G."/>
            <person name="Pitluck S."/>
            <person name="Tapia R."/>
            <person name="Woyke T."/>
            <person name="Boyum J."/>
            <person name="Mead D."/>
            <person name="Weimer P.J."/>
        </authorList>
    </citation>
    <scope>NUCLEOTIDE SEQUENCE [LARGE SCALE GENOMIC DNA]</scope>
    <source>
        <strain evidence="3">ATCC 27210 / DSM 20455 / JCM 14654 / NCDO 2250 / 7</strain>
    </source>
</reference>
<accession>E6UF84</accession>
<keyword evidence="1" id="KW-0812">Transmembrane</keyword>
<evidence type="ECO:0000256" key="1">
    <source>
        <dbReference type="SAM" id="Phobius"/>
    </source>
</evidence>
<sequence>MKTFSLLNSNTIKYKFLCTVYNLIALVSCFIIIRIIPSIILTLITPIVAAKLVSNAETKLAYDMRVDLGNKKDLKRARIFSFISFILFLLNLAVFFNTFMTVFAFLFFIDLIFLPFTGGKLLLSDDMSNTMNVLFLISPAIIIYDISLTCFNSSTRKKIAEQNEAEIQNKAEDTSDNLNQDLLPDYYTLEKMHLTDLDAIFDGKSAEEAHIAYDADKVRDKAMLRYQKEVEALWDSDKRRKMQENIPHPAEQDIQVNNVNSLFDGDKKT</sequence>
<evidence type="ECO:0000313" key="3">
    <source>
        <dbReference type="Proteomes" id="UP000006919"/>
    </source>
</evidence>
<organism evidence="2 3">
    <name type="scientific">Ruminococcus albus (strain ATCC 27210 / DSM 20455 / JCM 14654 / NCDO 2250 / 7)</name>
    <dbReference type="NCBI Taxonomy" id="697329"/>
    <lineage>
        <taxon>Bacteria</taxon>
        <taxon>Bacillati</taxon>
        <taxon>Bacillota</taxon>
        <taxon>Clostridia</taxon>
        <taxon>Eubacteriales</taxon>
        <taxon>Oscillospiraceae</taxon>
        <taxon>Ruminococcus</taxon>
    </lineage>
</organism>
<feature type="transmembrane region" description="Helical" evidence="1">
    <location>
        <begin position="80"/>
        <end position="113"/>
    </location>
</feature>
<dbReference type="STRING" id="697329.Rumal_3146"/>
<protein>
    <submittedName>
        <fullName evidence="2">Uncharacterized protein</fullName>
    </submittedName>
</protein>
<dbReference type="HOGENOM" id="CLU_1034003_0_0_9"/>
<gene>
    <name evidence="2" type="ordered locus">Rumal_3146</name>
</gene>